<evidence type="ECO:0000256" key="3">
    <source>
        <dbReference type="PROSITE-ProRule" id="PRU00175"/>
    </source>
</evidence>
<dbReference type="EMBL" id="JATAAI010000023">
    <property type="protein sequence ID" value="KAK1737755.1"/>
    <property type="molecule type" value="Genomic_DNA"/>
</dbReference>
<keyword evidence="3" id="KW-0862">Zinc</keyword>
<dbReference type="PRINTS" id="PR00081">
    <property type="entry name" value="GDHRDH"/>
</dbReference>
<dbReference type="Proteomes" id="UP001224775">
    <property type="component" value="Unassembled WGS sequence"/>
</dbReference>
<dbReference type="Pfam" id="PF00106">
    <property type="entry name" value="adh_short"/>
    <property type="match status" value="1"/>
</dbReference>
<evidence type="ECO:0000256" key="2">
    <source>
        <dbReference type="ARBA" id="ARBA00023002"/>
    </source>
</evidence>
<dbReference type="InterPro" id="IPR002347">
    <property type="entry name" value="SDR_fam"/>
</dbReference>
<feature type="compositionally biased region" description="Polar residues" evidence="4">
    <location>
        <begin position="486"/>
        <end position="500"/>
    </location>
</feature>
<dbReference type="Gene3D" id="3.40.50.720">
    <property type="entry name" value="NAD(P)-binding Rossmann-like Domain"/>
    <property type="match status" value="1"/>
</dbReference>
<gene>
    <name evidence="6" type="ORF">QTG54_011527</name>
</gene>
<feature type="compositionally biased region" description="Basic and acidic residues" evidence="4">
    <location>
        <begin position="472"/>
        <end position="482"/>
    </location>
</feature>
<dbReference type="CDD" id="cd05233">
    <property type="entry name" value="SDR_c"/>
    <property type="match status" value="1"/>
</dbReference>
<dbReference type="SUPFAM" id="SSF51735">
    <property type="entry name" value="NAD(P)-binding Rossmann-fold domains"/>
    <property type="match status" value="1"/>
</dbReference>
<dbReference type="GO" id="GO:0008270">
    <property type="term" value="F:zinc ion binding"/>
    <property type="evidence" value="ECO:0007669"/>
    <property type="project" value="UniProtKB-KW"/>
</dbReference>
<dbReference type="InterPro" id="IPR036291">
    <property type="entry name" value="NAD(P)-bd_dom_sf"/>
</dbReference>
<feature type="compositionally biased region" description="Basic and acidic residues" evidence="4">
    <location>
        <begin position="542"/>
        <end position="551"/>
    </location>
</feature>
<dbReference type="GO" id="GO:0016491">
    <property type="term" value="F:oxidoreductase activity"/>
    <property type="evidence" value="ECO:0007669"/>
    <property type="project" value="UniProtKB-KW"/>
</dbReference>
<name>A0AAD8Y2C3_9STRA</name>
<keyword evidence="7" id="KW-1185">Reference proteome</keyword>
<dbReference type="PANTHER" id="PTHR43639">
    <property type="entry name" value="OXIDOREDUCTASE, SHORT-CHAIN DEHYDROGENASE/REDUCTASE FAMILY (AFU_ORTHOLOGUE AFUA_5G02870)"/>
    <property type="match status" value="1"/>
</dbReference>
<dbReference type="AlphaFoldDB" id="A0AAD8Y2C3"/>
<accession>A0AAD8Y2C3</accession>
<evidence type="ECO:0000256" key="4">
    <source>
        <dbReference type="SAM" id="MobiDB-lite"/>
    </source>
</evidence>
<keyword evidence="2 6" id="KW-0560">Oxidoreductase</keyword>
<evidence type="ECO:0000259" key="5">
    <source>
        <dbReference type="PROSITE" id="PS50089"/>
    </source>
</evidence>
<dbReference type="EC" id="1.-.-.-" evidence="6"/>
<evidence type="ECO:0000313" key="7">
    <source>
        <dbReference type="Proteomes" id="UP001224775"/>
    </source>
</evidence>
<feature type="region of interest" description="Disordered" evidence="4">
    <location>
        <begin position="472"/>
        <end position="565"/>
    </location>
</feature>
<evidence type="ECO:0000256" key="1">
    <source>
        <dbReference type="ARBA" id="ARBA00006484"/>
    </source>
</evidence>
<evidence type="ECO:0000313" key="6">
    <source>
        <dbReference type="EMBL" id="KAK1737755.1"/>
    </source>
</evidence>
<feature type="compositionally biased region" description="Acidic residues" evidence="4">
    <location>
        <begin position="528"/>
        <end position="541"/>
    </location>
</feature>
<dbReference type="PROSITE" id="PS50089">
    <property type="entry name" value="ZF_RING_2"/>
    <property type="match status" value="1"/>
</dbReference>
<dbReference type="PANTHER" id="PTHR43639:SF1">
    <property type="entry name" value="SHORT-CHAIN DEHYDROGENASE_REDUCTASE FAMILY PROTEIN"/>
    <property type="match status" value="1"/>
</dbReference>
<comment type="caution">
    <text evidence="6">The sequence shown here is derived from an EMBL/GenBank/DDBJ whole genome shotgun (WGS) entry which is preliminary data.</text>
</comment>
<organism evidence="6 7">
    <name type="scientific">Skeletonema marinoi</name>
    <dbReference type="NCBI Taxonomy" id="267567"/>
    <lineage>
        <taxon>Eukaryota</taxon>
        <taxon>Sar</taxon>
        <taxon>Stramenopiles</taxon>
        <taxon>Ochrophyta</taxon>
        <taxon>Bacillariophyta</taxon>
        <taxon>Coscinodiscophyceae</taxon>
        <taxon>Thalassiosirophycidae</taxon>
        <taxon>Thalassiosirales</taxon>
        <taxon>Skeletonemataceae</taxon>
        <taxon>Skeletonema</taxon>
        <taxon>Skeletonema marinoi-dohrnii complex</taxon>
    </lineage>
</organism>
<protein>
    <submittedName>
        <fullName evidence="6">Short-chain dehydrogenase</fullName>
        <ecNumber evidence="6">1.-.-.-</ecNumber>
    </submittedName>
</protein>
<reference evidence="6" key="1">
    <citation type="submission" date="2023-06" db="EMBL/GenBank/DDBJ databases">
        <title>Survivors Of The Sea: Transcriptome response of Skeletonema marinoi to long-term dormancy.</title>
        <authorList>
            <person name="Pinder M.I.M."/>
            <person name="Kourtchenko O."/>
            <person name="Robertson E.K."/>
            <person name="Larsson T."/>
            <person name="Maumus F."/>
            <person name="Osuna-Cruz C.M."/>
            <person name="Vancaester E."/>
            <person name="Stenow R."/>
            <person name="Vandepoele K."/>
            <person name="Ploug H."/>
            <person name="Bruchert V."/>
            <person name="Godhe A."/>
            <person name="Topel M."/>
        </authorList>
    </citation>
    <scope>NUCLEOTIDE SEQUENCE</scope>
    <source>
        <strain evidence="6">R05AC</strain>
    </source>
</reference>
<feature type="domain" description="RING-type" evidence="5">
    <location>
        <begin position="44"/>
        <end position="88"/>
    </location>
</feature>
<proteinExistence type="inferred from homology"/>
<dbReference type="InterPro" id="IPR001841">
    <property type="entry name" value="Znf_RING"/>
</dbReference>
<sequence length="1053" mass="116481">MPEGVLRALVAMEVRGSDRAEQESSETTQNESDYVAAHHDGLVCACCSQSIANTDDHVIVSPCGHELCTLCTIKSHTSRGQMAHVCPVASCNNNISDGCKFMSNREEKETLKNSSNVPDTYTEENSPVEFLVEKHTNDLIEDPEGMAVVLFAAIATNVGGQMSIATIASTLFIGKDAGIKDEDAALASVGKFAAFIHPVIIQPSMPKGKHRPVLSPRELMEFRCQNMRVIDMFLYGVATGNSQVDTDKILSAGNQDHQSNFLAAAVVSSDVMMRGRVPHPLECQLMLKEVLHRQRVTGEFHLLASALHLAPSKTYQMKTRHDEVVKRMKNGIKLNPRDLVLILFDNIGYKVLGRQASYDQWIVVNIVVITEAELKKLGFYVHDDDPYMQISREASVNWEEKINAATTDEMKLALAEPIIGITQDDNNKLAECIMNDIQVAIDYNETLMNDNHGVGAILPRIDLIINSETRKAMEDRKTRKGCDNGGRSNQATVTPSSTQHVDLMPRDHAPTDVTDEIGGNVLGHVVGDNEEGNTDDEEEENADHAETEAAAKTRVSKNRYQRNNGTKLQMVKADLNKTSSVEKLMKYGADSQKQQIEQWNKIKDSLSPTAEEPVAMIMNALGTDGQPAAQASKILRDDDGKTFPKSTLVSFGGLHTVMKTLNANGEFFEPLLREVVSSIRDSLDKQNWFLFPSDPRQREQEYPLLALAHYLVAYKELQEVEGRNVSAKEVHEFMLERGEDHATCAFALLELRMGAIAKMMRCSERLGKEEGVKLFFTTLKFALRLFTITHKTEYVCLGCDLLRWYYCASPAQRKIYDNCIFTQTTSKGVSVFHDYFVELSVKDLREFTGKVYYQGLGAELEYLTATIPERDGERITKRGTQGLGLEIAHQLKNKDDKAIKAMEYLSPATAAVDNCVIEFIKADLSNVEQTEALIPKSILALQKAVATTARGNLATTTAASFNEQYDTNVRAPFLITKHATQHMMGMNLERGLGSIVNICSVASKGGAPFILGYSCAKSALVTLTKNNAAELAPKGIRVNGVDMGWCLTENGRV</sequence>
<keyword evidence="3" id="KW-0479">Metal-binding</keyword>
<comment type="similarity">
    <text evidence="1">Belongs to the short-chain dehydrogenases/reductases (SDR) family.</text>
</comment>
<dbReference type="SUPFAM" id="SSF57850">
    <property type="entry name" value="RING/U-box"/>
    <property type="match status" value="1"/>
</dbReference>
<keyword evidence="3" id="KW-0863">Zinc-finger</keyword>